<dbReference type="EMBL" id="JAOYFB010000005">
    <property type="protein sequence ID" value="KAK4016083.1"/>
    <property type="molecule type" value="Genomic_DNA"/>
</dbReference>
<protein>
    <submittedName>
        <fullName evidence="1">Uncharacterized protein</fullName>
    </submittedName>
</protein>
<accession>A0ABQ9ZT27</accession>
<reference evidence="1 2" key="1">
    <citation type="journal article" date="2023" name="Nucleic Acids Res.">
        <title>The hologenome of Daphnia magna reveals possible DNA methylation and microbiome-mediated evolution of the host genome.</title>
        <authorList>
            <person name="Chaturvedi A."/>
            <person name="Li X."/>
            <person name="Dhandapani V."/>
            <person name="Marshall H."/>
            <person name="Kissane S."/>
            <person name="Cuenca-Cambronero M."/>
            <person name="Asole G."/>
            <person name="Calvet F."/>
            <person name="Ruiz-Romero M."/>
            <person name="Marangio P."/>
            <person name="Guigo R."/>
            <person name="Rago D."/>
            <person name="Mirbahai L."/>
            <person name="Eastwood N."/>
            <person name="Colbourne J.K."/>
            <person name="Zhou J."/>
            <person name="Mallon E."/>
            <person name="Orsini L."/>
        </authorList>
    </citation>
    <scope>NUCLEOTIDE SEQUENCE [LARGE SCALE GENOMIC DNA]</scope>
    <source>
        <strain evidence="1">LRV0_1</strain>
    </source>
</reference>
<proteinExistence type="predicted"/>
<gene>
    <name evidence="1" type="ORF">OUZ56_031044</name>
</gene>
<sequence length="116" mass="12940">MYGSEFELQDEKAVVLEGQNDDVTGKPEVMVGALTGIGDDVSICDLLGNCLILLTYCHITPRALMVIMVFQIVHFSCSSVDHQELHSCFTYRMAVDELCHVSNWILTMVDKRQSAV</sequence>
<name>A0ABQ9ZT27_9CRUS</name>
<comment type="caution">
    <text evidence="1">The sequence shown here is derived from an EMBL/GenBank/DDBJ whole genome shotgun (WGS) entry which is preliminary data.</text>
</comment>
<dbReference type="Proteomes" id="UP001234178">
    <property type="component" value="Unassembled WGS sequence"/>
</dbReference>
<evidence type="ECO:0000313" key="1">
    <source>
        <dbReference type="EMBL" id="KAK4016083.1"/>
    </source>
</evidence>
<evidence type="ECO:0000313" key="2">
    <source>
        <dbReference type="Proteomes" id="UP001234178"/>
    </source>
</evidence>
<organism evidence="1 2">
    <name type="scientific">Daphnia magna</name>
    <dbReference type="NCBI Taxonomy" id="35525"/>
    <lineage>
        <taxon>Eukaryota</taxon>
        <taxon>Metazoa</taxon>
        <taxon>Ecdysozoa</taxon>
        <taxon>Arthropoda</taxon>
        <taxon>Crustacea</taxon>
        <taxon>Branchiopoda</taxon>
        <taxon>Diplostraca</taxon>
        <taxon>Cladocera</taxon>
        <taxon>Anomopoda</taxon>
        <taxon>Daphniidae</taxon>
        <taxon>Daphnia</taxon>
    </lineage>
</organism>
<keyword evidence="2" id="KW-1185">Reference proteome</keyword>